<dbReference type="InterPro" id="IPR050546">
    <property type="entry name" value="Glycosyl_Hydrlase_16"/>
</dbReference>
<sequence>MSKPTIRYGIVEVRARIPRGDWLWPCIWLMPKDNKYGAWPRSGEIDIMESRGFRSSTAAHRRPIEDTRVCKIKNVLLSSAFVRNVQDHRRFEVDGLDSPASSASNPTN</sequence>
<dbReference type="PANTHER" id="PTHR10963:SF55">
    <property type="entry name" value="GLYCOSIDE HYDROLASE FAMILY 16 PROTEIN"/>
    <property type="match status" value="1"/>
</dbReference>
<organism evidence="3 4">
    <name type="scientific">Elysia marginata</name>
    <dbReference type="NCBI Taxonomy" id="1093978"/>
    <lineage>
        <taxon>Eukaryota</taxon>
        <taxon>Metazoa</taxon>
        <taxon>Spiralia</taxon>
        <taxon>Lophotrochozoa</taxon>
        <taxon>Mollusca</taxon>
        <taxon>Gastropoda</taxon>
        <taxon>Heterobranchia</taxon>
        <taxon>Euthyneura</taxon>
        <taxon>Panpulmonata</taxon>
        <taxon>Sacoglossa</taxon>
        <taxon>Placobranchoidea</taxon>
        <taxon>Plakobranchidae</taxon>
        <taxon>Elysia</taxon>
    </lineage>
</organism>
<gene>
    <name evidence="3" type="ORF">ElyMa_000548200</name>
</gene>
<keyword evidence="4" id="KW-1185">Reference proteome</keyword>
<dbReference type="GO" id="GO:0004553">
    <property type="term" value="F:hydrolase activity, hydrolyzing O-glycosyl compounds"/>
    <property type="evidence" value="ECO:0007669"/>
    <property type="project" value="InterPro"/>
</dbReference>
<dbReference type="PROSITE" id="PS51762">
    <property type="entry name" value="GH16_2"/>
    <property type="match status" value="1"/>
</dbReference>
<comment type="similarity">
    <text evidence="1">Belongs to the glycosyl hydrolase 16 family.</text>
</comment>
<evidence type="ECO:0000256" key="1">
    <source>
        <dbReference type="ARBA" id="ARBA00006865"/>
    </source>
</evidence>
<dbReference type="GO" id="GO:0005975">
    <property type="term" value="P:carbohydrate metabolic process"/>
    <property type="evidence" value="ECO:0007669"/>
    <property type="project" value="InterPro"/>
</dbReference>
<dbReference type="EMBL" id="BMAT01001072">
    <property type="protein sequence ID" value="GFR79102.1"/>
    <property type="molecule type" value="Genomic_DNA"/>
</dbReference>
<name>A0AAV4G047_9GAST</name>
<reference evidence="3 4" key="1">
    <citation type="journal article" date="2021" name="Elife">
        <title>Chloroplast acquisition without the gene transfer in kleptoplastic sea slugs, Plakobranchus ocellatus.</title>
        <authorList>
            <person name="Maeda T."/>
            <person name="Takahashi S."/>
            <person name="Yoshida T."/>
            <person name="Shimamura S."/>
            <person name="Takaki Y."/>
            <person name="Nagai Y."/>
            <person name="Toyoda A."/>
            <person name="Suzuki Y."/>
            <person name="Arimoto A."/>
            <person name="Ishii H."/>
            <person name="Satoh N."/>
            <person name="Nishiyama T."/>
            <person name="Hasebe M."/>
            <person name="Maruyama T."/>
            <person name="Minagawa J."/>
            <person name="Obokata J."/>
            <person name="Shigenobu S."/>
        </authorList>
    </citation>
    <scope>NUCLEOTIDE SEQUENCE [LARGE SCALE GENOMIC DNA]</scope>
</reference>
<dbReference type="SUPFAM" id="SSF49899">
    <property type="entry name" value="Concanavalin A-like lectins/glucanases"/>
    <property type="match status" value="1"/>
</dbReference>
<evidence type="ECO:0000313" key="4">
    <source>
        <dbReference type="Proteomes" id="UP000762676"/>
    </source>
</evidence>
<comment type="caution">
    <text evidence="3">The sequence shown here is derived from an EMBL/GenBank/DDBJ whole genome shotgun (WGS) entry which is preliminary data.</text>
</comment>
<dbReference type="Proteomes" id="UP000762676">
    <property type="component" value="Unassembled WGS sequence"/>
</dbReference>
<evidence type="ECO:0000313" key="3">
    <source>
        <dbReference type="EMBL" id="GFR79102.1"/>
    </source>
</evidence>
<dbReference type="AlphaFoldDB" id="A0AAV4G047"/>
<protein>
    <submittedName>
        <fullName evidence="3">Beta-1,3-glucan-binding protein</fullName>
    </submittedName>
</protein>
<evidence type="ECO:0000259" key="2">
    <source>
        <dbReference type="PROSITE" id="PS51762"/>
    </source>
</evidence>
<dbReference type="InterPro" id="IPR013320">
    <property type="entry name" value="ConA-like_dom_sf"/>
</dbReference>
<dbReference type="PANTHER" id="PTHR10963">
    <property type="entry name" value="GLYCOSYL HYDROLASE-RELATED"/>
    <property type="match status" value="1"/>
</dbReference>
<dbReference type="InterPro" id="IPR000757">
    <property type="entry name" value="Beta-glucanase-like"/>
</dbReference>
<feature type="domain" description="GH16" evidence="2">
    <location>
        <begin position="1"/>
        <end position="108"/>
    </location>
</feature>
<dbReference type="Gene3D" id="2.60.120.200">
    <property type="match status" value="1"/>
</dbReference>
<accession>A0AAV4G047</accession>
<proteinExistence type="inferred from homology"/>